<dbReference type="NCBIfam" id="NF001381">
    <property type="entry name" value="PRK00279.1-3"/>
    <property type="match status" value="1"/>
</dbReference>
<dbReference type="Pfam" id="PF05191">
    <property type="entry name" value="ADK_lid"/>
    <property type="match status" value="1"/>
</dbReference>
<accession>A0A6J6S6D3</accession>
<dbReference type="NCBIfam" id="TIGR01351">
    <property type="entry name" value="adk"/>
    <property type="match status" value="1"/>
</dbReference>
<keyword evidence="3" id="KW-0418">Kinase</keyword>
<dbReference type="PANTHER" id="PTHR23359">
    <property type="entry name" value="NUCLEOTIDE KINASE"/>
    <property type="match status" value="1"/>
</dbReference>
<protein>
    <submittedName>
        <fullName evidence="5">Unannotated protein</fullName>
    </submittedName>
</protein>
<gene>
    <name evidence="5" type="ORF">UFOPK2683_01237</name>
    <name evidence="6" type="ORF">UFOPK3605_00921</name>
    <name evidence="7" type="ORF">UFOPK3897_01016</name>
    <name evidence="8" type="ORF">UFOPK4121_00939</name>
</gene>
<evidence type="ECO:0000313" key="5">
    <source>
        <dbReference type="EMBL" id="CAB4730272.1"/>
    </source>
</evidence>
<reference evidence="5" key="1">
    <citation type="submission" date="2020-05" db="EMBL/GenBank/DDBJ databases">
        <authorList>
            <person name="Chiriac C."/>
            <person name="Salcher M."/>
            <person name="Ghai R."/>
            <person name="Kavagutti S V."/>
        </authorList>
    </citation>
    <scope>NUCLEOTIDE SEQUENCE</scope>
</reference>
<dbReference type="InterPro" id="IPR000850">
    <property type="entry name" value="Adenylat/UMP-CMP_kin"/>
</dbReference>
<dbReference type="GO" id="GO:0004017">
    <property type="term" value="F:AMP kinase activity"/>
    <property type="evidence" value="ECO:0007669"/>
    <property type="project" value="InterPro"/>
</dbReference>
<organism evidence="5">
    <name type="scientific">freshwater metagenome</name>
    <dbReference type="NCBI Taxonomy" id="449393"/>
    <lineage>
        <taxon>unclassified sequences</taxon>
        <taxon>metagenomes</taxon>
        <taxon>ecological metagenomes</taxon>
    </lineage>
</organism>
<keyword evidence="2" id="KW-0547">Nucleotide-binding</keyword>
<dbReference type="Gene3D" id="3.40.50.300">
    <property type="entry name" value="P-loop containing nucleotide triphosphate hydrolases"/>
    <property type="match status" value="1"/>
</dbReference>
<dbReference type="InterPro" id="IPR006259">
    <property type="entry name" value="Adenyl_kin_sub"/>
</dbReference>
<name>A0A6J6S6D3_9ZZZZ</name>
<dbReference type="PRINTS" id="PR00094">
    <property type="entry name" value="ADENYLTKNASE"/>
</dbReference>
<dbReference type="InterPro" id="IPR007862">
    <property type="entry name" value="Adenylate_kinase_lid-dom"/>
</dbReference>
<dbReference type="EMBL" id="CAFBMM010000041">
    <property type="protein sequence ID" value="CAB4908218.1"/>
    <property type="molecule type" value="Genomic_DNA"/>
</dbReference>
<keyword evidence="1" id="KW-0808">Transferase</keyword>
<dbReference type="HAMAP" id="MF_00235">
    <property type="entry name" value="Adenylate_kinase_Adk"/>
    <property type="match status" value="1"/>
</dbReference>
<evidence type="ECO:0000313" key="8">
    <source>
        <dbReference type="EMBL" id="CAB5025695.1"/>
    </source>
</evidence>
<dbReference type="InterPro" id="IPR027417">
    <property type="entry name" value="P-loop_NTPase"/>
</dbReference>
<evidence type="ECO:0000259" key="4">
    <source>
        <dbReference type="Pfam" id="PF05191"/>
    </source>
</evidence>
<evidence type="ECO:0000256" key="2">
    <source>
        <dbReference type="ARBA" id="ARBA00022741"/>
    </source>
</evidence>
<sequence>MSSRGPRLVLIGKQGAGKGTQAVRVAESFGVMRLATGDLFRTAINEGTEIGVEAAAFINRGELVPDDSVIDLVEAHLALEDRRERGFVLDGFPRTQVQAEALDKFLGDFSLDVVVDLDVPTEIVLHRIAGRRVCEDCGANFHVDNPPKKNAFCDLCGGEVVQRADDTEDSVMRRLELYEIETLPVIQHYRRSGALGRVDGSQEADKVFSDLLDLVKSRFNARDH</sequence>
<dbReference type="SUPFAM" id="SSF57774">
    <property type="entry name" value="Microbial and mitochondrial ADK, insert 'zinc finger' domain"/>
    <property type="match status" value="1"/>
</dbReference>
<feature type="domain" description="Adenylate kinase active site lid" evidence="4">
    <location>
        <begin position="131"/>
        <end position="165"/>
    </location>
</feature>
<dbReference type="Pfam" id="PF00406">
    <property type="entry name" value="ADK"/>
    <property type="match status" value="1"/>
</dbReference>
<dbReference type="EMBL" id="CAFBOF010000021">
    <property type="protein sequence ID" value="CAB4979410.1"/>
    <property type="molecule type" value="Genomic_DNA"/>
</dbReference>
<dbReference type="CDD" id="cd01428">
    <property type="entry name" value="ADK"/>
    <property type="match status" value="1"/>
</dbReference>
<dbReference type="FunFam" id="3.40.50.300:FF:000106">
    <property type="entry name" value="Adenylate kinase mitochondrial"/>
    <property type="match status" value="1"/>
</dbReference>
<dbReference type="SUPFAM" id="SSF52540">
    <property type="entry name" value="P-loop containing nucleoside triphosphate hydrolases"/>
    <property type="match status" value="1"/>
</dbReference>
<dbReference type="AlphaFoldDB" id="A0A6J6S6D3"/>
<evidence type="ECO:0000256" key="1">
    <source>
        <dbReference type="ARBA" id="ARBA00022679"/>
    </source>
</evidence>
<dbReference type="InterPro" id="IPR033690">
    <property type="entry name" value="Adenylat_kinase_CS"/>
</dbReference>
<evidence type="ECO:0000313" key="6">
    <source>
        <dbReference type="EMBL" id="CAB4908218.1"/>
    </source>
</evidence>
<evidence type="ECO:0000256" key="3">
    <source>
        <dbReference type="ARBA" id="ARBA00022777"/>
    </source>
</evidence>
<proteinExistence type="inferred from homology"/>
<dbReference type="PROSITE" id="PS00113">
    <property type="entry name" value="ADENYLATE_KINASE"/>
    <property type="match status" value="1"/>
</dbReference>
<dbReference type="EMBL" id="CAFBPQ010000027">
    <property type="protein sequence ID" value="CAB5025695.1"/>
    <property type="molecule type" value="Genomic_DNA"/>
</dbReference>
<dbReference type="InterPro" id="IPR036193">
    <property type="entry name" value="ADK_active_lid_dom_sf"/>
</dbReference>
<evidence type="ECO:0000313" key="7">
    <source>
        <dbReference type="EMBL" id="CAB4979410.1"/>
    </source>
</evidence>
<dbReference type="GO" id="GO:0005524">
    <property type="term" value="F:ATP binding"/>
    <property type="evidence" value="ECO:0007669"/>
    <property type="project" value="InterPro"/>
</dbReference>
<dbReference type="EMBL" id="CAEZYK010000082">
    <property type="protein sequence ID" value="CAB4730272.1"/>
    <property type="molecule type" value="Genomic_DNA"/>
</dbReference>